<dbReference type="Proteomes" id="UP001266305">
    <property type="component" value="Unassembled WGS sequence"/>
</dbReference>
<feature type="region of interest" description="Disordered" evidence="1">
    <location>
        <begin position="1"/>
        <end position="171"/>
    </location>
</feature>
<organism evidence="2 3">
    <name type="scientific">Saguinus oedipus</name>
    <name type="common">Cotton-top tamarin</name>
    <name type="synonym">Oedipomidas oedipus</name>
    <dbReference type="NCBI Taxonomy" id="9490"/>
    <lineage>
        <taxon>Eukaryota</taxon>
        <taxon>Metazoa</taxon>
        <taxon>Chordata</taxon>
        <taxon>Craniata</taxon>
        <taxon>Vertebrata</taxon>
        <taxon>Euteleostomi</taxon>
        <taxon>Mammalia</taxon>
        <taxon>Eutheria</taxon>
        <taxon>Euarchontoglires</taxon>
        <taxon>Primates</taxon>
        <taxon>Haplorrhini</taxon>
        <taxon>Platyrrhini</taxon>
        <taxon>Cebidae</taxon>
        <taxon>Callitrichinae</taxon>
        <taxon>Saguinus</taxon>
    </lineage>
</organism>
<sequence>MEGGEKQGGCDRKRGAVSSESRVDGGKQAVAGTESQDLDVGGGGDPEASGDRRNRKPGGGERGSGSAVPAEIVQDATGNLHPFGLHDEDPQQEQRIPAPRGRRLRVLHEDSGSPESEQPRQPRRKRLQRRREGEGAGPAHFRPAPSALDPDTGPRLGAEPVESRPCSLERSNWELKSCEPEHSKPMSPLFIGPLLPIRL</sequence>
<evidence type="ECO:0000256" key="1">
    <source>
        <dbReference type="SAM" id="MobiDB-lite"/>
    </source>
</evidence>
<accession>A0ABQ9W974</accession>
<proteinExistence type="predicted"/>
<feature type="compositionally biased region" description="Basic and acidic residues" evidence="1">
    <location>
        <begin position="1"/>
        <end position="14"/>
    </location>
</feature>
<comment type="caution">
    <text evidence="2">The sequence shown here is derived from an EMBL/GenBank/DDBJ whole genome shotgun (WGS) entry which is preliminary data.</text>
</comment>
<name>A0ABQ9W974_SAGOE</name>
<keyword evidence="3" id="KW-1185">Reference proteome</keyword>
<evidence type="ECO:0000313" key="2">
    <source>
        <dbReference type="EMBL" id="KAK2118183.1"/>
    </source>
</evidence>
<protein>
    <submittedName>
        <fullName evidence="2">Uncharacterized protein</fullName>
    </submittedName>
</protein>
<evidence type="ECO:0000313" key="3">
    <source>
        <dbReference type="Proteomes" id="UP001266305"/>
    </source>
</evidence>
<dbReference type="EMBL" id="JASSZA010000002">
    <property type="protein sequence ID" value="KAK2118183.1"/>
    <property type="molecule type" value="Genomic_DNA"/>
</dbReference>
<reference evidence="2 3" key="1">
    <citation type="submission" date="2023-05" db="EMBL/GenBank/DDBJ databases">
        <title>B98-5 Cell Line De Novo Hybrid Assembly: An Optical Mapping Approach.</title>
        <authorList>
            <person name="Kananen K."/>
            <person name="Auerbach J.A."/>
            <person name="Kautto E."/>
            <person name="Blachly J.S."/>
        </authorList>
    </citation>
    <scope>NUCLEOTIDE SEQUENCE [LARGE SCALE GENOMIC DNA]</scope>
    <source>
        <strain evidence="2">B95-8</strain>
        <tissue evidence="2">Cell line</tissue>
    </source>
</reference>
<gene>
    <name evidence="2" type="ORF">P7K49_005070</name>
</gene>